<organism evidence="2">
    <name type="scientific">marine sediment metagenome</name>
    <dbReference type="NCBI Taxonomy" id="412755"/>
    <lineage>
        <taxon>unclassified sequences</taxon>
        <taxon>metagenomes</taxon>
        <taxon>ecological metagenomes</taxon>
    </lineage>
</organism>
<accession>A0A0F8XVH8</accession>
<evidence type="ECO:0000256" key="1">
    <source>
        <dbReference type="SAM" id="MobiDB-lite"/>
    </source>
</evidence>
<gene>
    <name evidence="2" type="ORF">LCGC14_3164610</name>
</gene>
<protein>
    <submittedName>
        <fullName evidence="2">Uncharacterized protein</fullName>
    </submittedName>
</protein>
<feature type="non-terminal residue" evidence="2">
    <location>
        <position position="1"/>
    </location>
</feature>
<evidence type="ECO:0000313" key="2">
    <source>
        <dbReference type="EMBL" id="KKK45984.1"/>
    </source>
</evidence>
<sequence length="169" mass="19175">NAKLISNSQRITARLDRIQKESDEAEIKAAEGNTEQLSAITERQTRRTAESNLESMTLERDEVNEKLQGYEKIEASLKGEETASEVAERLNVDKKSLVKLAKRTDWSLEAIEEIAGELPKKGEEKTLKVDSNRTIGGKGREKIIEDYIKNPDDPKVKERYMELRASEGR</sequence>
<dbReference type="AlphaFoldDB" id="A0A0F8XVH8"/>
<feature type="region of interest" description="Disordered" evidence="1">
    <location>
        <begin position="27"/>
        <end position="50"/>
    </location>
</feature>
<feature type="compositionally biased region" description="Polar residues" evidence="1">
    <location>
        <begin position="33"/>
        <end position="42"/>
    </location>
</feature>
<reference evidence="2" key="1">
    <citation type="journal article" date="2015" name="Nature">
        <title>Complex archaea that bridge the gap between prokaryotes and eukaryotes.</title>
        <authorList>
            <person name="Spang A."/>
            <person name="Saw J.H."/>
            <person name="Jorgensen S.L."/>
            <person name="Zaremba-Niedzwiedzka K."/>
            <person name="Martijn J."/>
            <person name="Lind A.E."/>
            <person name="van Eijk R."/>
            <person name="Schleper C."/>
            <person name="Guy L."/>
            <person name="Ettema T.J."/>
        </authorList>
    </citation>
    <scope>NUCLEOTIDE SEQUENCE</scope>
</reference>
<name>A0A0F8XVH8_9ZZZZ</name>
<proteinExistence type="predicted"/>
<comment type="caution">
    <text evidence="2">The sequence shown here is derived from an EMBL/GenBank/DDBJ whole genome shotgun (WGS) entry which is preliminary data.</text>
</comment>
<dbReference type="EMBL" id="LAZR01070045">
    <property type="protein sequence ID" value="KKK45984.1"/>
    <property type="molecule type" value="Genomic_DNA"/>
</dbReference>